<accession>A0ABR4J436</accession>
<reference evidence="18 19" key="1">
    <citation type="submission" date="2024-07" db="EMBL/GenBank/DDBJ databases">
        <title>Section-level genome sequencing and comparative genomics of Aspergillus sections Usti and Cavernicolus.</title>
        <authorList>
            <consortium name="Lawrence Berkeley National Laboratory"/>
            <person name="Nybo J.L."/>
            <person name="Vesth T.C."/>
            <person name="Theobald S."/>
            <person name="Frisvad J.C."/>
            <person name="Larsen T.O."/>
            <person name="Kjaerboelling I."/>
            <person name="Rothschild-Mancinelli K."/>
            <person name="Lyhne E.K."/>
            <person name="Kogle M.E."/>
            <person name="Barry K."/>
            <person name="Clum A."/>
            <person name="Na H."/>
            <person name="Ledsgaard L."/>
            <person name="Lin J."/>
            <person name="Lipzen A."/>
            <person name="Kuo A."/>
            <person name="Riley R."/>
            <person name="Mondo S."/>
            <person name="Labutti K."/>
            <person name="Haridas S."/>
            <person name="Pangalinan J."/>
            <person name="Salamov A.A."/>
            <person name="Simmons B.A."/>
            <person name="Magnuson J.K."/>
            <person name="Chen J."/>
            <person name="Drula E."/>
            <person name="Henrissat B."/>
            <person name="Wiebenga A."/>
            <person name="Lubbers R.J."/>
            <person name="Gomes A.C."/>
            <person name="Makela M.R."/>
            <person name="Stajich J."/>
            <person name="Grigoriev I.V."/>
            <person name="Mortensen U.H."/>
            <person name="De Vries R.P."/>
            <person name="Baker S.E."/>
            <person name="Andersen M.R."/>
        </authorList>
    </citation>
    <scope>NUCLEOTIDE SEQUENCE [LARGE SCALE GENOMIC DNA]</scope>
    <source>
        <strain evidence="18 19">CBS 123904</strain>
    </source>
</reference>
<dbReference type="Proteomes" id="UP001610446">
    <property type="component" value="Unassembled WGS sequence"/>
</dbReference>
<evidence type="ECO:0000256" key="6">
    <source>
        <dbReference type="ARBA" id="ARBA00016939"/>
    </source>
</evidence>
<dbReference type="EC" id="1.14.19.18" evidence="5"/>
<keyword evidence="15" id="KW-0472">Membrane</keyword>
<evidence type="ECO:0000256" key="12">
    <source>
        <dbReference type="ARBA" id="ARBA00023002"/>
    </source>
</evidence>
<evidence type="ECO:0000256" key="5">
    <source>
        <dbReference type="ARBA" id="ARBA00012019"/>
    </source>
</evidence>
<evidence type="ECO:0000256" key="7">
    <source>
        <dbReference type="ARBA" id="ARBA00022617"/>
    </source>
</evidence>
<comment type="pathway">
    <text evidence="3">Sphingolipid metabolism.</text>
</comment>
<evidence type="ECO:0000313" key="19">
    <source>
        <dbReference type="Proteomes" id="UP001610446"/>
    </source>
</evidence>
<protein>
    <recommendedName>
        <fullName evidence="6">Delta 8-(E)-sphingolipid desaturase</fullName>
        <ecNumber evidence="5">1.14.19.18</ecNumber>
    </recommendedName>
</protein>
<evidence type="ECO:0000313" key="18">
    <source>
        <dbReference type="EMBL" id="KAL2834796.1"/>
    </source>
</evidence>
<dbReference type="EMBL" id="JBFXLU010000212">
    <property type="protein sequence ID" value="KAL2834796.1"/>
    <property type="molecule type" value="Genomic_DNA"/>
</dbReference>
<dbReference type="Gene3D" id="3.10.120.10">
    <property type="entry name" value="Cytochrome b5-like heme/steroid binding domain"/>
    <property type="match status" value="1"/>
</dbReference>
<keyword evidence="9" id="KW-0479">Metal-binding</keyword>
<dbReference type="InterPro" id="IPR001199">
    <property type="entry name" value="Cyt_B5-like_heme/steroid-bd"/>
</dbReference>
<dbReference type="PANTHER" id="PTHR19353:SF30">
    <property type="entry name" value="DELTA 8-(E)-SPHINGOLIPID DESATURASE"/>
    <property type="match status" value="1"/>
</dbReference>
<dbReference type="Pfam" id="PF00173">
    <property type="entry name" value="Cyt-b5"/>
    <property type="match status" value="1"/>
</dbReference>
<dbReference type="InterPro" id="IPR005804">
    <property type="entry name" value="FA_desaturase_dom"/>
</dbReference>
<keyword evidence="12" id="KW-0560">Oxidoreductase</keyword>
<evidence type="ECO:0000256" key="9">
    <source>
        <dbReference type="ARBA" id="ARBA00022723"/>
    </source>
</evidence>
<evidence type="ECO:0000256" key="3">
    <source>
        <dbReference type="ARBA" id="ARBA00004991"/>
    </source>
</evidence>
<dbReference type="PIRSF" id="PIRSF015921">
    <property type="entry name" value="FA_sphinglp_des"/>
    <property type="match status" value="1"/>
</dbReference>
<dbReference type="SMART" id="SM01117">
    <property type="entry name" value="Cyt-b5"/>
    <property type="match status" value="1"/>
</dbReference>
<comment type="subcellular location">
    <subcellularLocation>
        <location evidence="1">Membrane</location>
        <topology evidence="1">Multi-pass membrane protein</topology>
    </subcellularLocation>
</comment>
<feature type="compositionally biased region" description="Low complexity" evidence="16">
    <location>
        <begin position="169"/>
        <end position="178"/>
    </location>
</feature>
<evidence type="ECO:0000256" key="15">
    <source>
        <dbReference type="ARBA" id="ARBA00023136"/>
    </source>
</evidence>
<feature type="region of interest" description="Disordered" evidence="16">
    <location>
        <begin position="120"/>
        <end position="178"/>
    </location>
</feature>
<evidence type="ECO:0000256" key="11">
    <source>
        <dbReference type="ARBA" id="ARBA00022989"/>
    </source>
</evidence>
<sequence length="574" mass="64855">MLCFRCCASNLLSSPRGTRLTHQGDRNINMVERKPPLLSRREIQSLIADGAMIFILDQFVIKANAWAPYHPGGDMAILHMIGRDATDEVTALHSAETKQLMLSRYRIGRIEGRWTNFIPPIQGGKFRPPADTEPEYDSASSDEPRSRGVSPVFDSDRSTLRHRCGEGPSSAASVTSVSSVEDDDDGMAHLDAVTREKIILDLEKYPAVDHATQDAIIAKYRLLGERIKAAGLYQCNYRAYGIEAIRIALLFACMLATLHWGWYAVSGAFMGAVWQQLVFIGHDAAHMGITHNFHIDTCIGILIGDYLGGLSIGWWKRNHNVHHIVTNAPEHDPDIEYLPFLALSHRFFSSLRSTYYNTVMKYDAVAKFAVQFQHHSFYPLMTIGRFNLYRLAWSYLLSSQPPRKGPARWHWHLEMLGQLVFWTWYGYGIMYRSIPSAAGRVAFFLVSHMITAPLHVQFTVSHFAMSTADLGVTESFPQKMLRTTMDVDCPPWLDFFHGGLQFQVIHHLFPRVPRHNLRTVQKMVMEFCDEVGIPYALYGFVNGNERVIGKLAEVSRQAAILAKCQEAMAGGHVH</sequence>
<dbReference type="InterPro" id="IPR012171">
    <property type="entry name" value="Fatty_acid_desaturase"/>
</dbReference>
<feature type="domain" description="Cytochrome b5 heme-binding" evidence="17">
    <location>
        <begin position="35"/>
        <end position="111"/>
    </location>
</feature>
<dbReference type="SUPFAM" id="SSF55856">
    <property type="entry name" value="Cytochrome b5-like heme/steroid binding domain"/>
    <property type="match status" value="1"/>
</dbReference>
<keyword evidence="13" id="KW-0408">Iron</keyword>
<evidence type="ECO:0000256" key="4">
    <source>
        <dbReference type="ARBA" id="ARBA00009295"/>
    </source>
</evidence>
<proteinExistence type="inferred from homology"/>
<gene>
    <name evidence="18" type="ORF">BJY01DRAFT_223952</name>
</gene>
<keyword evidence="7" id="KW-0349">Heme</keyword>
<evidence type="ECO:0000256" key="14">
    <source>
        <dbReference type="ARBA" id="ARBA00023098"/>
    </source>
</evidence>
<evidence type="ECO:0000256" key="10">
    <source>
        <dbReference type="ARBA" id="ARBA00022919"/>
    </source>
</evidence>
<feature type="compositionally biased region" description="Basic and acidic residues" evidence="16">
    <location>
        <begin position="154"/>
        <end position="165"/>
    </location>
</feature>
<comment type="caution">
    <text evidence="18">The sequence shown here is derived from an EMBL/GenBank/DDBJ whole genome shotgun (WGS) entry which is preliminary data.</text>
</comment>
<dbReference type="CDD" id="cd03506">
    <property type="entry name" value="Delta6-FADS-like"/>
    <property type="match status" value="1"/>
</dbReference>
<evidence type="ECO:0000256" key="13">
    <source>
        <dbReference type="ARBA" id="ARBA00023004"/>
    </source>
</evidence>
<evidence type="ECO:0000259" key="17">
    <source>
        <dbReference type="PROSITE" id="PS50255"/>
    </source>
</evidence>
<keyword evidence="14" id="KW-0443">Lipid metabolism</keyword>
<comment type="similarity">
    <text evidence="4">Belongs to the fatty acid desaturase type 1 family.</text>
</comment>
<evidence type="ECO:0000256" key="8">
    <source>
        <dbReference type="ARBA" id="ARBA00022692"/>
    </source>
</evidence>
<dbReference type="PANTHER" id="PTHR19353">
    <property type="entry name" value="FATTY ACID DESATURASE 2"/>
    <property type="match status" value="1"/>
</dbReference>
<evidence type="ECO:0000256" key="1">
    <source>
        <dbReference type="ARBA" id="ARBA00004141"/>
    </source>
</evidence>
<organism evidence="18 19">
    <name type="scientific">Aspergillus pseudoustus</name>
    <dbReference type="NCBI Taxonomy" id="1810923"/>
    <lineage>
        <taxon>Eukaryota</taxon>
        <taxon>Fungi</taxon>
        <taxon>Dikarya</taxon>
        <taxon>Ascomycota</taxon>
        <taxon>Pezizomycotina</taxon>
        <taxon>Eurotiomycetes</taxon>
        <taxon>Eurotiomycetidae</taxon>
        <taxon>Eurotiales</taxon>
        <taxon>Aspergillaceae</taxon>
        <taxon>Aspergillus</taxon>
        <taxon>Aspergillus subgen. Nidulantes</taxon>
    </lineage>
</organism>
<dbReference type="InterPro" id="IPR036400">
    <property type="entry name" value="Cyt_B5-like_heme/steroid_sf"/>
</dbReference>
<keyword evidence="8" id="KW-0812">Transmembrane</keyword>
<evidence type="ECO:0000256" key="16">
    <source>
        <dbReference type="SAM" id="MobiDB-lite"/>
    </source>
</evidence>
<keyword evidence="11" id="KW-1133">Transmembrane helix</keyword>
<name>A0ABR4J436_9EURO</name>
<keyword evidence="10" id="KW-0746">Sphingolipid metabolism</keyword>
<dbReference type="Pfam" id="PF00487">
    <property type="entry name" value="FA_desaturase"/>
    <property type="match status" value="1"/>
</dbReference>
<keyword evidence="19" id="KW-1185">Reference proteome</keyword>
<dbReference type="PROSITE" id="PS50255">
    <property type="entry name" value="CYTOCHROME_B5_2"/>
    <property type="match status" value="1"/>
</dbReference>
<evidence type="ECO:0000256" key="2">
    <source>
        <dbReference type="ARBA" id="ARBA00004760"/>
    </source>
</evidence>
<comment type="pathway">
    <text evidence="2">Lipid metabolism; sphingolipid metabolism.</text>
</comment>